<feature type="compositionally biased region" description="Basic and acidic residues" evidence="1">
    <location>
        <begin position="153"/>
        <end position="163"/>
    </location>
</feature>
<evidence type="ECO:0000256" key="1">
    <source>
        <dbReference type="SAM" id="MobiDB-lite"/>
    </source>
</evidence>
<dbReference type="AlphaFoldDB" id="C0BR56"/>
<reference evidence="2 3" key="2">
    <citation type="submission" date="2009-02" db="EMBL/GenBank/DDBJ databases">
        <authorList>
            <person name="Fulton L."/>
            <person name="Clifton S."/>
            <person name="Fulton B."/>
            <person name="Xu J."/>
            <person name="Minx P."/>
            <person name="Pepin K.H."/>
            <person name="Johnson M."/>
            <person name="Bhonagiri V."/>
            <person name="Nash W.E."/>
            <person name="Mardis E.R."/>
            <person name="Wilson R.K."/>
        </authorList>
    </citation>
    <scope>NUCLEOTIDE SEQUENCE [LARGE SCALE GENOMIC DNA]</scope>
    <source>
        <strain evidence="2 3">DSM 20438</strain>
    </source>
</reference>
<accession>C0BR56</accession>
<dbReference type="Proteomes" id="UP000003875">
    <property type="component" value="Unassembled WGS sequence"/>
</dbReference>
<evidence type="ECO:0000313" key="3">
    <source>
        <dbReference type="Proteomes" id="UP000003875"/>
    </source>
</evidence>
<protein>
    <submittedName>
        <fullName evidence="2">Uncharacterized protein</fullName>
    </submittedName>
</protein>
<proteinExistence type="predicted"/>
<comment type="caution">
    <text evidence="2">The sequence shown here is derived from an EMBL/GenBank/DDBJ whole genome shotgun (WGS) entry which is preliminary data.</text>
</comment>
<feature type="region of interest" description="Disordered" evidence="1">
    <location>
        <begin position="134"/>
        <end position="163"/>
    </location>
</feature>
<gene>
    <name evidence="2" type="ORF">BIFPSEUDO_02863</name>
</gene>
<dbReference type="EMBL" id="ABXX02000001">
    <property type="protein sequence ID" value="EEG71969.1"/>
    <property type="molecule type" value="Genomic_DNA"/>
</dbReference>
<sequence>MPTCASTSTSSPSIVQDPIVALLPDIVRSATEQGSDDPEYNALAAATDARSAAFCARCKHSSRLPADAAAPSMMAATAIKATPDMVPEPSSDPRIQANQCFTRRFTLSIPFRPASIKWLPIVFHNMFHTSYVASSKPHRPPCTGHNQQSRISLRRDQHASEQR</sequence>
<evidence type="ECO:0000313" key="2">
    <source>
        <dbReference type="EMBL" id="EEG71969.1"/>
    </source>
</evidence>
<name>C0BR56_BIFPS</name>
<reference evidence="2 3" key="1">
    <citation type="submission" date="2009-02" db="EMBL/GenBank/DDBJ databases">
        <title>Draft genome sequence of Bifidobacterium pseudocatenulatum (DSM 20438).</title>
        <authorList>
            <person name="Sudarsanam P."/>
            <person name="Ley R."/>
            <person name="Guruge J."/>
            <person name="Turnbaugh P.J."/>
            <person name="Mahowald M."/>
            <person name="Liep D."/>
            <person name="Gordon J."/>
        </authorList>
    </citation>
    <scope>NUCLEOTIDE SEQUENCE [LARGE SCALE GENOMIC DNA]</scope>
    <source>
        <strain evidence="2 3">DSM 20438</strain>
    </source>
</reference>
<organism evidence="2 3">
    <name type="scientific">Bifidobacterium pseudocatenulatum DSM 20438 = JCM 1200 = LMG 10505</name>
    <dbReference type="NCBI Taxonomy" id="547043"/>
    <lineage>
        <taxon>Bacteria</taxon>
        <taxon>Bacillati</taxon>
        <taxon>Actinomycetota</taxon>
        <taxon>Actinomycetes</taxon>
        <taxon>Bifidobacteriales</taxon>
        <taxon>Bifidobacteriaceae</taxon>
        <taxon>Bifidobacterium</taxon>
    </lineage>
</organism>